<evidence type="ECO:0000256" key="1">
    <source>
        <dbReference type="SAM" id="MobiDB-lite"/>
    </source>
</evidence>
<gene>
    <name evidence="2" type="ORF">HUG12_14360</name>
</gene>
<dbReference type="KEGG" id="halu:HUG12_14360"/>
<keyword evidence="3" id="KW-1185">Reference proteome</keyword>
<sequence length="85" mass="8903">MTVAELLALCGSANHDSGEKTLRDLQNALGEAHPAVAGALVGHLRRGLEASNGKDRGTASGSEHPDWHAALVRAKENSDEEGYDV</sequence>
<evidence type="ECO:0000313" key="3">
    <source>
        <dbReference type="Proteomes" id="UP000509626"/>
    </source>
</evidence>
<dbReference type="AlphaFoldDB" id="A0A7D5LBD2"/>
<accession>A0A7D5LBD2</accession>
<evidence type="ECO:0000313" key="2">
    <source>
        <dbReference type="EMBL" id="QLG62846.1"/>
    </source>
</evidence>
<proteinExistence type="predicted"/>
<reference evidence="2 3" key="1">
    <citation type="submission" date="2020-06" db="EMBL/GenBank/DDBJ databases">
        <title>NJ-3-1, isolated from saline soil.</title>
        <authorList>
            <person name="Cui H.L."/>
            <person name="Shi X."/>
        </authorList>
    </citation>
    <scope>NUCLEOTIDE SEQUENCE [LARGE SCALE GENOMIC DNA]</scope>
    <source>
        <strain evidence="2 3">NJ-3-1</strain>
    </source>
</reference>
<name>A0A7D5LBD2_9EURY</name>
<feature type="region of interest" description="Disordered" evidence="1">
    <location>
        <begin position="48"/>
        <end position="85"/>
    </location>
</feature>
<dbReference type="GeneID" id="56038665"/>
<dbReference type="Proteomes" id="UP000509626">
    <property type="component" value="Chromosome"/>
</dbReference>
<dbReference type="EMBL" id="CP058579">
    <property type="protein sequence ID" value="QLG62846.1"/>
    <property type="molecule type" value="Genomic_DNA"/>
</dbReference>
<feature type="compositionally biased region" description="Basic and acidic residues" evidence="1">
    <location>
        <begin position="48"/>
        <end position="77"/>
    </location>
</feature>
<organism evidence="2 3">
    <name type="scientific">Halorarum salinum</name>
    <dbReference type="NCBI Taxonomy" id="2743089"/>
    <lineage>
        <taxon>Archaea</taxon>
        <taxon>Methanobacteriati</taxon>
        <taxon>Methanobacteriota</taxon>
        <taxon>Stenosarchaea group</taxon>
        <taxon>Halobacteria</taxon>
        <taxon>Halobacteriales</taxon>
        <taxon>Haloferacaceae</taxon>
        <taxon>Halorarum</taxon>
    </lineage>
</organism>
<dbReference type="RefSeq" id="WP_179269431.1">
    <property type="nucleotide sequence ID" value="NZ_CP058579.1"/>
</dbReference>
<protein>
    <submittedName>
        <fullName evidence="2">Uncharacterized protein</fullName>
    </submittedName>
</protein>